<protein>
    <recommendedName>
        <fullName evidence="4">Outer membrane protein beta-barrel family protein</fullName>
    </recommendedName>
</protein>
<organism evidence="2 3">
    <name type="scientific">Pedobacter frigiditerrae</name>
    <dbReference type="NCBI Taxonomy" id="2530452"/>
    <lineage>
        <taxon>Bacteria</taxon>
        <taxon>Pseudomonadati</taxon>
        <taxon>Bacteroidota</taxon>
        <taxon>Sphingobacteriia</taxon>
        <taxon>Sphingobacteriales</taxon>
        <taxon>Sphingobacteriaceae</taxon>
        <taxon>Pedobacter</taxon>
    </lineage>
</organism>
<comment type="caution">
    <text evidence="2">The sequence shown here is derived from an EMBL/GenBank/DDBJ whole genome shotgun (WGS) entry which is preliminary data.</text>
</comment>
<sequence length="779" mass="88024">MMAIQKTMLALGVLLLFGSATFAQVKKPVVNVDSVKKQLKNAVKIDSNKIKELAHIDKKVKKTVNDKINQSAFAKILKKDSTAVGKKVQLKNVSIENTVQYGENLGLISGSNYLNRISFDGQLEVYKIPINLALVNNYNPLNQLNFSQQNLFKVDLAKQQLQQLYQVDLQKYKNLKSKKFLSMTAQNYLKKGIREKIQEGLPEQITNNQKVMAYLNNPNSIKELLSMSKEQVEAKLSSVMNELKEEAKNKGEEFYNSKKDSLTQVFNTKVQEVSAYVQSVKQELSDNGLDEEKIELLEKFVNNKISERDLEALFISQLSNQPELQKLQKAYSKIKEFQAGNFANLLPGSFMNRDLFLNGVNLAVRTARGPVTVGIATNKDLGQPKDMEYTRSNFSSPKLYTYLSVPTTNFAFGSGKLSWVGLYDKQYQNTSTLLSTAVPRNNMVFTISQNLNLNDFGKLTVDVSKSAVQYNNLVNGPELVLADQLTKGNYFKDDLFETMSFGLNHGLDSRKMGLKSNVYFSYSGIGFQNPGQQGNTNMNMRFGGNVKKSMFNNRVTFYLRTDMKNTPISASNNSHWRNYNVQLDSRIRLSKSYTLSLKYLENGVNKVGVEQALPVYASKKLQTDFNANYKIFGKSSFSHLSLAKQDMDNQGSATMVATNFIQANYAQTVVFKSFSLNGNVFYNKQLTANPILGDMINSDMACQYTLFKSVFLSSGVTYLNNQRIAEQVGIRQNIQTMVKKHLEVSAYLDVRKNLITPLYPDLFSKARAEFSLKYYLDKQ</sequence>
<reference evidence="2 3" key="1">
    <citation type="submission" date="2019-02" db="EMBL/GenBank/DDBJ databases">
        <title>Pedobacter sp. RP-1-13 sp. nov., isolated from Arctic soil.</title>
        <authorList>
            <person name="Dahal R.H."/>
        </authorList>
    </citation>
    <scope>NUCLEOTIDE SEQUENCE [LARGE SCALE GENOMIC DNA]</scope>
    <source>
        <strain evidence="2 3">RP-1-13</strain>
    </source>
</reference>
<name>A0A4R0MKY4_9SPHI</name>
<feature type="chain" id="PRO_5020978053" description="Outer membrane protein beta-barrel family protein" evidence="1">
    <location>
        <begin position="24"/>
        <end position="779"/>
    </location>
</feature>
<dbReference type="OrthoDB" id="730885at2"/>
<evidence type="ECO:0000313" key="2">
    <source>
        <dbReference type="EMBL" id="TCC87290.1"/>
    </source>
</evidence>
<evidence type="ECO:0000256" key="1">
    <source>
        <dbReference type="SAM" id="SignalP"/>
    </source>
</evidence>
<evidence type="ECO:0008006" key="4">
    <source>
        <dbReference type="Google" id="ProtNLM"/>
    </source>
</evidence>
<keyword evidence="3" id="KW-1185">Reference proteome</keyword>
<dbReference type="EMBL" id="SJSK01000007">
    <property type="protein sequence ID" value="TCC87290.1"/>
    <property type="molecule type" value="Genomic_DNA"/>
</dbReference>
<proteinExistence type="predicted"/>
<dbReference type="AlphaFoldDB" id="A0A4R0MKY4"/>
<accession>A0A4R0MKY4</accession>
<gene>
    <name evidence="2" type="ORF">EZ428_21550</name>
</gene>
<dbReference type="RefSeq" id="WP_131555405.1">
    <property type="nucleotide sequence ID" value="NZ_SJSK01000007.1"/>
</dbReference>
<dbReference type="Proteomes" id="UP000292884">
    <property type="component" value="Unassembled WGS sequence"/>
</dbReference>
<evidence type="ECO:0000313" key="3">
    <source>
        <dbReference type="Proteomes" id="UP000292884"/>
    </source>
</evidence>
<keyword evidence="1" id="KW-0732">Signal</keyword>
<feature type="signal peptide" evidence="1">
    <location>
        <begin position="1"/>
        <end position="23"/>
    </location>
</feature>